<evidence type="ECO:0000256" key="1">
    <source>
        <dbReference type="ARBA" id="ARBA00004370"/>
    </source>
</evidence>
<dbReference type="EC" id="1.-.-.-" evidence="12"/>
<keyword evidence="3" id="KW-0813">Transport</keyword>
<evidence type="ECO:0000256" key="6">
    <source>
        <dbReference type="ARBA" id="ARBA00022723"/>
    </source>
</evidence>
<dbReference type="GO" id="GO:0098803">
    <property type="term" value="C:respiratory chain complex"/>
    <property type="evidence" value="ECO:0007669"/>
    <property type="project" value="UniProtKB-UniRule"/>
</dbReference>
<dbReference type="Gene3D" id="1.20.1260.140">
    <property type="entry name" value="Alternative oxidase"/>
    <property type="match status" value="1"/>
</dbReference>
<dbReference type="GO" id="GO:0005739">
    <property type="term" value="C:mitochondrion"/>
    <property type="evidence" value="ECO:0007669"/>
    <property type="project" value="TreeGrafter"/>
</dbReference>
<organism evidence="14 15">
    <name type="scientific">Jimgerdemannia flammicorona</name>
    <dbReference type="NCBI Taxonomy" id="994334"/>
    <lineage>
        <taxon>Eukaryota</taxon>
        <taxon>Fungi</taxon>
        <taxon>Fungi incertae sedis</taxon>
        <taxon>Mucoromycota</taxon>
        <taxon>Mucoromycotina</taxon>
        <taxon>Endogonomycetes</taxon>
        <taxon>Endogonales</taxon>
        <taxon>Endogonaceae</taxon>
        <taxon>Jimgerdemannia</taxon>
    </lineage>
</organism>
<protein>
    <recommendedName>
        <fullName evidence="12">Alternative oxidase</fullName>
        <ecNumber evidence="12">1.-.-.-</ecNumber>
    </recommendedName>
</protein>
<evidence type="ECO:0000256" key="12">
    <source>
        <dbReference type="RuleBase" id="RU003779"/>
    </source>
</evidence>
<dbReference type="GO" id="GO:0016020">
    <property type="term" value="C:membrane"/>
    <property type="evidence" value="ECO:0007669"/>
    <property type="project" value="UniProtKB-SubCell"/>
</dbReference>
<dbReference type="PANTHER" id="PTHR31803:SF3">
    <property type="entry name" value="ALTERNATIVE OXIDASE"/>
    <property type="match status" value="1"/>
</dbReference>
<comment type="similarity">
    <text evidence="2 12">Belongs to the alternative oxidase family.</text>
</comment>
<keyword evidence="9 12" id="KW-0560">Oxidoreductase</keyword>
<dbReference type="CDD" id="cd01053">
    <property type="entry name" value="AOX"/>
    <property type="match status" value="1"/>
</dbReference>
<evidence type="ECO:0000256" key="11">
    <source>
        <dbReference type="ARBA" id="ARBA00023136"/>
    </source>
</evidence>
<evidence type="ECO:0000256" key="4">
    <source>
        <dbReference type="ARBA" id="ARBA00022660"/>
    </source>
</evidence>
<keyword evidence="6 12" id="KW-0479">Metal-binding</keyword>
<keyword evidence="7 12" id="KW-0249">Electron transport</keyword>
<keyword evidence="4 12" id="KW-0679">Respiratory chain</keyword>
<keyword evidence="5 12" id="KW-0812">Transmembrane</keyword>
<keyword evidence="15" id="KW-1185">Reference proteome</keyword>
<dbReference type="InterPro" id="IPR002680">
    <property type="entry name" value="AOX"/>
</dbReference>
<dbReference type="Proteomes" id="UP000268093">
    <property type="component" value="Unassembled WGS sequence"/>
</dbReference>
<evidence type="ECO:0000256" key="10">
    <source>
        <dbReference type="ARBA" id="ARBA00023004"/>
    </source>
</evidence>
<comment type="cofactor">
    <cofactor evidence="12">
        <name>Fe cation</name>
        <dbReference type="ChEBI" id="CHEBI:24875"/>
    </cofactor>
    <text evidence="12">Binds 2 iron ions per subunit.</text>
</comment>
<keyword evidence="10 12" id="KW-0408">Iron</keyword>
<evidence type="ECO:0000256" key="8">
    <source>
        <dbReference type="ARBA" id="ARBA00022989"/>
    </source>
</evidence>
<evidence type="ECO:0000256" key="7">
    <source>
        <dbReference type="ARBA" id="ARBA00022982"/>
    </source>
</evidence>
<reference evidence="14 15" key="1">
    <citation type="journal article" date="2018" name="New Phytol.">
        <title>Phylogenomics of Endogonaceae and evolution of mycorrhizas within Mucoromycota.</title>
        <authorList>
            <person name="Chang Y."/>
            <person name="Desiro A."/>
            <person name="Na H."/>
            <person name="Sandor L."/>
            <person name="Lipzen A."/>
            <person name="Clum A."/>
            <person name="Barry K."/>
            <person name="Grigoriev I.V."/>
            <person name="Martin F.M."/>
            <person name="Stajich J.E."/>
            <person name="Smith M.E."/>
            <person name="Bonito G."/>
            <person name="Spatafora J.W."/>
        </authorList>
    </citation>
    <scope>NUCLEOTIDE SEQUENCE [LARGE SCALE GENOMIC DNA]</scope>
    <source>
        <strain evidence="14 15">GMNB39</strain>
    </source>
</reference>
<dbReference type="EMBL" id="RBNI01006301">
    <property type="protein sequence ID" value="RUP46130.1"/>
    <property type="molecule type" value="Genomic_DNA"/>
</dbReference>
<dbReference type="OrthoDB" id="16906at2759"/>
<accession>A0A433D5M8</accession>
<evidence type="ECO:0000256" key="5">
    <source>
        <dbReference type="ARBA" id="ARBA00022692"/>
    </source>
</evidence>
<name>A0A433D5M8_9FUNG</name>
<proteinExistence type="inferred from homology"/>
<dbReference type="GO" id="GO:0009916">
    <property type="term" value="F:alternative oxidase activity"/>
    <property type="evidence" value="ECO:0007669"/>
    <property type="project" value="UniProtKB-UniRule"/>
</dbReference>
<dbReference type="GO" id="GO:0010230">
    <property type="term" value="P:alternative respiration"/>
    <property type="evidence" value="ECO:0007669"/>
    <property type="project" value="TreeGrafter"/>
</dbReference>
<keyword evidence="11 12" id="KW-0472">Membrane</keyword>
<evidence type="ECO:0000256" key="3">
    <source>
        <dbReference type="ARBA" id="ARBA00022448"/>
    </source>
</evidence>
<evidence type="ECO:0000313" key="14">
    <source>
        <dbReference type="EMBL" id="RUP46130.1"/>
    </source>
</evidence>
<dbReference type="PANTHER" id="PTHR31803">
    <property type="entry name" value="ALTERNATIVE OXIDASE"/>
    <property type="match status" value="1"/>
</dbReference>
<dbReference type="AlphaFoldDB" id="A0A433D5M8"/>
<gene>
    <name evidence="14" type="ORF">BC936DRAFT_147330</name>
</gene>
<dbReference type="Pfam" id="PF01786">
    <property type="entry name" value="AOX"/>
    <property type="match status" value="1"/>
</dbReference>
<dbReference type="InterPro" id="IPR038659">
    <property type="entry name" value="AOX_sf"/>
</dbReference>
<comment type="caution">
    <text evidence="14">The sequence shown here is derived from an EMBL/GenBank/DDBJ whole genome shotgun (WGS) entry which is preliminary data.</text>
</comment>
<comment type="subcellular location">
    <subcellularLocation>
        <location evidence="1">Membrane</location>
    </subcellularLocation>
</comment>
<feature type="transmembrane region" description="Helical" evidence="13">
    <location>
        <begin position="192"/>
        <end position="211"/>
    </location>
</feature>
<evidence type="ECO:0000256" key="13">
    <source>
        <dbReference type="SAM" id="Phobius"/>
    </source>
</evidence>
<evidence type="ECO:0000256" key="2">
    <source>
        <dbReference type="ARBA" id="ARBA00008388"/>
    </source>
</evidence>
<evidence type="ECO:0000313" key="15">
    <source>
        <dbReference type="Proteomes" id="UP000268093"/>
    </source>
</evidence>
<sequence length="325" mass="37536">MFKPMISSTFTKTALMSTNHALLARSLTRPAAIIPSRFFQTNSTLTASRPDLQTMPVDMIEEIRHSKPMPMRTELASGKEITTDLLEKLDVGEKKHRVPITWSDAAAYHTVQVLRYLPDTYFRHNHYMRVVMLETVAAVPGMVGGMLRHLKSLRNIKHDGGWIIHLLHEAENERMHLLTWMKLLQPSKFDRFIVMAVQGIFFNAYFIAYLISPRTAHRFCGYLEEQAVISYTHFIEDIDKGLIKNEPAPRIAKEYYNLHPDATVRDVVLAVRSDEALHRDSNHHMSDRIAAHQEDLREDVRKIIADPSWKENFGTYSNDADVKWK</sequence>
<dbReference type="GO" id="GO:0046872">
    <property type="term" value="F:metal ion binding"/>
    <property type="evidence" value="ECO:0007669"/>
    <property type="project" value="UniProtKB-UniRule"/>
</dbReference>
<keyword evidence="8 13" id="KW-1133">Transmembrane helix</keyword>
<evidence type="ECO:0000256" key="9">
    <source>
        <dbReference type="ARBA" id="ARBA00023002"/>
    </source>
</evidence>